<protein>
    <submittedName>
        <fullName evidence="7">DNA-binding transcriptional activator of the SARP family</fullName>
    </submittedName>
</protein>
<organism evidence="7 8">
    <name type="scientific">Actinoplanes regularis</name>
    <dbReference type="NCBI Taxonomy" id="52697"/>
    <lineage>
        <taxon>Bacteria</taxon>
        <taxon>Bacillati</taxon>
        <taxon>Actinomycetota</taxon>
        <taxon>Actinomycetes</taxon>
        <taxon>Micromonosporales</taxon>
        <taxon>Micromonosporaceae</taxon>
        <taxon>Actinoplanes</taxon>
    </lineage>
</organism>
<dbReference type="Proteomes" id="UP000198415">
    <property type="component" value="Unassembled WGS sequence"/>
</dbReference>
<gene>
    <name evidence="7" type="ORF">SAMN06264365_102813</name>
</gene>
<dbReference type="InterPro" id="IPR016032">
    <property type="entry name" value="Sig_transdc_resp-reg_C-effctor"/>
</dbReference>
<dbReference type="InterPro" id="IPR005158">
    <property type="entry name" value="BTAD"/>
</dbReference>
<dbReference type="Pfam" id="PF03704">
    <property type="entry name" value="BTAD"/>
    <property type="match status" value="1"/>
</dbReference>
<dbReference type="Gene3D" id="3.40.50.300">
    <property type="entry name" value="P-loop containing nucleotide triphosphate hydrolases"/>
    <property type="match status" value="1"/>
</dbReference>
<dbReference type="PROSITE" id="PS51755">
    <property type="entry name" value="OMPR_PHOB"/>
    <property type="match status" value="1"/>
</dbReference>
<dbReference type="InterPro" id="IPR001867">
    <property type="entry name" value="OmpR/PhoB-type_DNA-bd"/>
</dbReference>
<dbReference type="SUPFAM" id="SSF48452">
    <property type="entry name" value="TPR-like"/>
    <property type="match status" value="2"/>
</dbReference>
<evidence type="ECO:0000313" key="7">
    <source>
        <dbReference type="EMBL" id="SNR48921.1"/>
    </source>
</evidence>
<dbReference type="SUPFAM" id="SSF46894">
    <property type="entry name" value="C-terminal effector domain of the bipartite response regulators"/>
    <property type="match status" value="1"/>
</dbReference>
<name>A0A238WR89_9ACTN</name>
<reference evidence="7 8" key="1">
    <citation type="submission" date="2017-06" db="EMBL/GenBank/DDBJ databases">
        <authorList>
            <person name="Kim H.J."/>
            <person name="Triplett B.A."/>
        </authorList>
    </citation>
    <scope>NUCLEOTIDE SEQUENCE [LARGE SCALE GENOMIC DNA]</scope>
    <source>
        <strain evidence="7 8">DSM 43151</strain>
    </source>
</reference>
<evidence type="ECO:0000256" key="1">
    <source>
        <dbReference type="ARBA" id="ARBA00005820"/>
    </source>
</evidence>
<dbReference type="PANTHER" id="PTHR35807:SF1">
    <property type="entry name" value="TRANSCRIPTIONAL REGULATOR REDD"/>
    <property type="match status" value="1"/>
</dbReference>
<dbReference type="AlphaFoldDB" id="A0A238WR89"/>
<evidence type="ECO:0000256" key="4">
    <source>
        <dbReference type="ARBA" id="ARBA00023163"/>
    </source>
</evidence>
<proteinExistence type="inferred from homology"/>
<dbReference type="InterPro" id="IPR019734">
    <property type="entry name" value="TPR_rpt"/>
</dbReference>
<dbReference type="SMART" id="SM00028">
    <property type="entry name" value="TPR"/>
    <property type="match status" value="5"/>
</dbReference>
<feature type="domain" description="OmpR/PhoB-type" evidence="6">
    <location>
        <begin position="1"/>
        <end position="94"/>
    </location>
</feature>
<dbReference type="GO" id="GO:0043531">
    <property type="term" value="F:ADP binding"/>
    <property type="evidence" value="ECO:0007669"/>
    <property type="project" value="InterPro"/>
</dbReference>
<keyword evidence="8" id="KW-1185">Reference proteome</keyword>
<dbReference type="InterPro" id="IPR011990">
    <property type="entry name" value="TPR-like_helical_dom_sf"/>
</dbReference>
<feature type="DNA-binding region" description="OmpR/PhoB-type" evidence="5">
    <location>
        <begin position="1"/>
        <end position="94"/>
    </location>
</feature>
<evidence type="ECO:0000256" key="2">
    <source>
        <dbReference type="ARBA" id="ARBA00023015"/>
    </source>
</evidence>
<dbReference type="EMBL" id="FZNR01000002">
    <property type="protein sequence ID" value="SNR48921.1"/>
    <property type="molecule type" value="Genomic_DNA"/>
</dbReference>
<comment type="similarity">
    <text evidence="1">Belongs to the AfsR/DnrI/RedD regulatory family.</text>
</comment>
<dbReference type="SUPFAM" id="SSF52540">
    <property type="entry name" value="P-loop containing nucleoside triphosphate hydrolases"/>
    <property type="match status" value="1"/>
</dbReference>
<dbReference type="InterPro" id="IPR027417">
    <property type="entry name" value="P-loop_NTPase"/>
</dbReference>
<keyword evidence="3 5" id="KW-0238">DNA-binding</keyword>
<dbReference type="Pfam" id="PF00486">
    <property type="entry name" value="Trans_reg_C"/>
    <property type="match status" value="1"/>
</dbReference>
<dbReference type="SMART" id="SM00862">
    <property type="entry name" value="Trans_reg_C"/>
    <property type="match status" value="1"/>
</dbReference>
<dbReference type="GO" id="GO:0006355">
    <property type="term" value="P:regulation of DNA-templated transcription"/>
    <property type="evidence" value="ECO:0007669"/>
    <property type="project" value="InterPro"/>
</dbReference>
<dbReference type="Gene3D" id="1.25.40.10">
    <property type="entry name" value="Tetratricopeptide repeat domain"/>
    <property type="match status" value="2"/>
</dbReference>
<sequence length="925" mass="100160">MEVRLLGPVETWADGRSVELGPPQRRHTLAALAVDAGRPVTIDALAARVWDEPPPAAARILQVHITHLRRLLASAAGTPPARLLRRSSGYLLDMAPERVDAHRFADQVGRARGADPSTALTLLRTARELWRAEPLGGLKGSWVERTRHMYGERFLAAMMAWGLAELRAGNPLVVIRPLAELAVDHPLTEPLADVVIRAYAAADRPADALAYYAKFRRRLADELGADPSATLQALHQAILRGEPVAPRDTVEVAAKAPVTVVVPAQLPADVPGFAGRASALRALDNVLAETAMAVAVVSGTAGVGKTALAVHWAHTVRSHFPDGQIFVSLRGFDPTGQVVSPQEALRSLLDGLGVAPERVPATLDAQAALYRSVVAGLRLLLVLDNARDVEQVRPLLPGTATVVVVVTSRAQLTGLLASGASSVPVGLLSRGEAEELLTNRLGPGVVAQRDALDQVIMACARLPLALSIAVARTRQTNFPLTALAAELSEASDRLTALDVGDPAGDVRTVLSWSYAALSESAAGLFRLLGLVVGPHFDVPALTSLSGMPERDLRTPLRELTRASLVTEYAPGRYSQHDLLREYTAELARRDDSEDVRRSAVVRLLDHYLHTAYAADRLLNPPREAIALPLGEPAAGVRPERFTDLGDAMAWYGEHHAVLLAVLRQAAAVGLDRLAWQLAWSMETYFSRKGHLHDQVEAWQIAIECASRLGELPARAYGHRNLSQASTRLGRYGEANDNLRRALELFTKAGDRIGQARTQHHLAYLFGQQKQPATALDHARQAWALYAGTDDRTGQAEALNAIGWYHALLGEFEQTLTYCRRALEIFEADGDLHGATGAWDSLGYAHHHLGHLNEAIDCYQHGLTSARSLDHDLFVAELLVHLGESHHAARRPAAARIAWTEAEQLLTALDHPSVSSVQESLRQLDD</sequence>
<dbReference type="CDD" id="cd15831">
    <property type="entry name" value="BTAD"/>
    <property type="match status" value="1"/>
</dbReference>
<keyword evidence="2" id="KW-0805">Transcription regulation</keyword>
<keyword evidence="4" id="KW-0804">Transcription</keyword>
<dbReference type="InterPro" id="IPR036388">
    <property type="entry name" value="WH-like_DNA-bd_sf"/>
</dbReference>
<evidence type="ECO:0000259" key="6">
    <source>
        <dbReference type="PROSITE" id="PS51755"/>
    </source>
</evidence>
<dbReference type="Gene3D" id="1.10.10.10">
    <property type="entry name" value="Winged helix-like DNA-binding domain superfamily/Winged helix DNA-binding domain"/>
    <property type="match status" value="1"/>
</dbReference>
<accession>A0A238WR89</accession>
<dbReference type="PANTHER" id="PTHR35807">
    <property type="entry name" value="TRANSCRIPTIONAL REGULATOR REDD-RELATED"/>
    <property type="match status" value="1"/>
</dbReference>
<evidence type="ECO:0000256" key="3">
    <source>
        <dbReference type="ARBA" id="ARBA00023125"/>
    </source>
</evidence>
<dbReference type="GO" id="GO:0000160">
    <property type="term" value="P:phosphorelay signal transduction system"/>
    <property type="evidence" value="ECO:0007669"/>
    <property type="project" value="InterPro"/>
</dbReference>
<dbReference type="InterPro" id="IPR051677">
    <property type="entry name" value="AfsR-DnrI-RedD_regulator"/>
</dbReference>
<dbReference type="SMART" id="SM01043">
    <property type="entry name" value="BTAD"/>
    <property type="match status" value="1"/>
</dbReference>
<dbReference type="GO" id="GO:0003677">
    <property type="term" value="F:DNA binding"/>
    <property type="evidence" value="ECO:0007669"/>
    <property type="project" value="UniProtKB-UniRule"/>
</dbReference>
<dbReference type="Pfam" id="PF13181">
    <property type="entry name" value="TPR_8"/>
    <property type="match status" value="1"/>
</dbReference>
<evidence type="ECO:0000256" key="5">
    <source>
        <dbReference type="PROSITE-ProRule" id="PRU01091"/>
    </source>
</evidence>
<evidence type="ECO:0000313" key="8">
    <source>
        <dbReference type="Proteomes" id="UP000198415"/>
    </source>
</evidence>
<dbReference type="Pfam" id="PF13424">
    <property type="entry name" value="TPR_12"/>
    <property type="match status" value="1"/>
</dbReference>